<comment type="caution">
    <text evidence="1">The sequence shown here is derived from an EMBL/GenBank/DDBJ whole genome shotgun (WGS) entry which is preliminary data.</text>
</comment>
<gene>
    <name evidence="1" type="ORF">M6B38_148565</name>
</gene>
<accession>A0AAX6F8U5</accession>
<keyword evidence="2" id="KW-1185">Reference proteome</keyword>
<proteinExistence type="predicted"/>
<dbReference type="AlphaFoldDB" id="A0AAX6F8U5"/>
<dbReference type="EMBL" id="JANAVB010031018">
    <property type="protein sequence ID" value="KAJ6812619.1"/>
    <property type="molecule type" value="Genomic_DNA"/>
</dbReference>
<reference evidence="1" key="2">
    <citation type="submission" date="2023-04" db="EMBL/GenBank/DDBJ databases">
        <authorList>
            <person name="Bruccoleri R.E."/>
            <person name="Oakeley E.J."/>
            <person name="Faust A.-M."/>
            <person name="Dessus-Babus S."/>
            <person name="Altorfer M."/>
            <person name="Burckhardt D."/>
            <person name="Oertli M."/>
            <person name="Naumann U."/>
            <person name="Petersen F."/>
            <person name="Wong J."/>
        </authorList>
    </citation>
    <scope>NUCLEOTIDE SEQUENCE</scope>
    <source>
        <strain evidence="1">GSM-AAB239-AS_SAM_17_03QT</strain>
        <tissue evidence="1">Leaf</tissue>
    </source>
</reference>
<name>A0AAX6F8U5_IRIPA</name>
<reference evidence="1" key="1">
    <citation type="journal article" date="2023" name="GigaByte">
        <title>Genome assembly of the bearded iris, Iris pallida Lam.</title>
        <authorList>
            <person name="Bruccoleri R.E."/>
            <person name="Oakeley E.J."/>
            <person name="Faust A.M.E."/>
            <person name="Altorfer M."/>
            <person name="Dessus-Babus S."/>
            <person name="Burckhardt D."/>
            <person name="Oertli M."/>
            <person name="Naumann U."/>
            <person name="Petersen F."/>
            <person name="Wong J."/>
        </authorList>
    </citation>
    <scope>NUCLEOTIDE SEQUENCE</scope>
    <source>
        <strain evidence="1">GSM-AAB239-AS_SAM_17_03QT</strain>
    </source>
</reference>
<evidence type="ECO:0000313" key="2">
    <source>
        <dbReference type="Proteomes" id="UP001140949"/>
    </source>
</evidence>
<sequence>MCYGWVCYAYFSFTSINIGFGCLRCKKTTYFGLDIFVVGHVLDVCGWTCVYVLEVYNV</sequence>
<organism evidence="1 2">
    <name type="scientific">Iris pallida</name>
    <name type="common">Sweet iris</name>
    <dbReference type="NCBI Taxonomy" id="29817"/>
    <lineage>
        <taxon>Eukaryota</taxon>
        <taxon>Viridiplantae</taxon>
        <taxon>Streptophyta</taxon>
        <taxon>Embryophyta</taxon>
        <taxon>Tracheophyta</taxon>
        <taxon>Spermatophyta</taxon>
        <taxon>Magnoliopsida</taxon>
        <taxon>Liliopsida</taxon>
        <taxon>Asparagales</taxon>
        <taxon>Iridaceae</taxon>
        <taxon>Iridoideae</taxon>
        <taxon>Irideae</taxon>
        <taxon>Iris</taxon>
    </lineage>
</organism>
<protein>
    <submittedName>
        <fullName evidence="1">Uncharacterized protein</fullName>
    </submittedName>
</protein>
<evidence type="ECO:0000313" key="1">
    <source>
        <dbReference type="EMBL" id="KAJ6812619.1"/>
    </source>
</evidence>
<dbReference type="Proteomes" id="UP001140949">
    <property type="component" value="Unassembled WGS sequence"/>
</dbReference>